<keyword evidence="8" id="KW-1185">Reference proteome</keyword>
<keyword evidence="2 6" id="KW-0812">Transmembrane</keyword>
<gene>
    <name evidence="7" type="ORF">RO950_02925</name>
</gene>
<dbReference type="Proteomes" id="UP001269271">
    <property type="component" value="Unassembled WGS sequence"/>
</dbReference>
<evidence type="ECO:0000256" key="5">
    <source>
        <dbReference type="ARBA" id="ARBA00023600"/>
    </source>
</evidence>
<feature type="transmembrane region" description="Helical" evidence="6">
    <location>
        <begin position="66"/>
        <end position="96"/>
    </location>
</feature>
<evidence type="ECO:0000256" key="4">
    <source>
        <dbReference type="ARBA" id="ARBA00023136"/>
    </source>
</evidence>
<comment type="caution">
    <text evidence="7">The sequence shown here is derived from an EMBL/GenBank/DDBJ whole genome shotgun (WGS) entry which is preliminary data.</text>
</comment>
<dbReference type="Pfam" id="PF05105">
    <property type="entry name" value="Phage_holin_4_1"/>
    <property type="match status" value="1"/>
</dbReference>
<reference evidence="7 8" key="1">
    <citation type="submission" date="2023-08" db="EMBL/GenBank/DDBJ databases">
        <title>Genomic surveillance of Staphylococcus haemolyticus neonatal outbreak in southern France.</title>
        <authorList>
            <person name="Magnan C."/>
            <person name="Morsli M."/>
            <person name="Thiery B."/>
            <person name="Salipante F."/>
            <person name="Attar J."/>
            <person name="Massimo D.M."/>
            <person name="Ory J."/>
            <person name="Pantel A."/>
            <person name="Lavigne J.-P."/>
        </authorList>
    </citation>
    <scope>NUCLEOTIDE SEQUENCE [LARGE SCALE GENOMIC DNA]</scope>
    <source>
        <strain evidence="7 8">NSH026</strain>
    </source>
</reference>
<evidence type="ECO:0000313" key="8">
    <source>
        <dbReference type="Proteomes" id="UP001269271"/>
    </source>
</evidence>
<comment type="subcellular location">
    <subcellularLocation>
        <location evidence="1">Membrane</location>
        <topology evidence="1">Multi-pass membrane protein</topology>
    </subcellularLocation>
</comment>
<keyword evidence="3 6" id="KW-1133">Transmembrane helix</keyword>
<evidence type="ECO:0000256" key="1">
    <source>
        <dbReference type="ARBA" id="ARBA00004141"/>
    </source>
</evidence>
<dbReference type="InterPro" id="IPR006480">
    <property type="entry name" value="Phage_holin_4_1"/>
</dbReference>
<evidence type="ECO:0000256" key="3">
    <source>
        <dbReference type="ARBA" id="ARBA00022989"/>
    </source>
</evidence>
<accession>A0ABU3IEI6</accession>
<dbReference type="RefSeq" id="WP_224743100.1">
    <property type="nucleotide sequence ID" value="NZ_CAJUXS010000003.1"/>
</dbReference>
<evidence type="ECO:0000256" key="6">
    <source>
        <dbReference type="SAM" id="Phobius"/>
    </source>
</evidence>
<protein>
    <submittedName>
        <fullName evidence="7">Phage holin family protein</fullName>
    </submittedName>
</protein>
<keyword evidence="4 6" id="KW-0472">Membrane</keyword>
<dbReference type="NCBIfam" id="TIGR01593">
    <property type="entry name" value="holin_tox_secr"/>
    <property type="match status" value="1"/>
</dbReference>
<comment type="similarity">
    <text evidence="5">Belongs to the bacteriophage holin family. Cp-1 holin subfamily.</text>
</comment>
<evidence type="ECO:0000256" key="2">
    <source>
        <dbReference type="ARBA" id="ARBA00022692"/>
    </source>
</evidence>
<proteinExistence type="inferred from homology"/>
<evidence type="ECO:0000313" key="7">
    <source>
        <dbReference type="EMBL" id="MDT4285974.1"/>
    </source>
</evidence>
<sequence>MAEMADKYNIEVDDFMSLIYSGNKVFVYILLLLIFVDVVTGMITAFSEGKLMSKKAMLGYVKKIAFLCVIIVSNTLDIIFQLHGLLVNATVMFFIIGEATSIVENSVKLGVPIPEQLKNRLNITEETNKN</sequence>
<feature type="transmembrane region" description="Helical" evidence="6">
    <location>
        <begin position="25"/>
        <end position="46"/>
    </location>
</feature>
<organism evidence="7 8">
    <name type="scientific">Staphylococcus haemolyticus</name>
    <dbReference type="NCBI Taxonomy" id="1283"/>
    <lineage>
        <taxon>Bacteria</taxon>
        <taxon>Bacillati</taxon>
        <taxon>Bacillota</taxon>
        <taxon>Bacilli</taxon>
        <taxon>Bacillales</taxon>
        <taxon>Staphylococcaceae</taxon>
        <taxon>Staphylococcus</taxon>
    </lineage>
</organism>
<name>A0ABU3IEI6_STAHA</name>
<dbReference type="EMBL" id="JAVSOO010000005">
    <property type="protein sequence ID" value="MDT4285974.1"/>
    <property type="molecule type" value="Genomic_DNA"/>
</dbReference>